<sequence>MYVTKQPDGDNDGASTAAPLSNMVLAFSTTEDSIAFAEKKNGWSYDLKRGGFQSLNPSLMVKTFLGTKEQEYPRNRLALALSLCLTVNKVSCAVFVVHV</sequence>
<evidence type="ECO:0000313" key="2">
    <source>
        <dbReference type="Proteomes" id="UP000297703"/>
    </source>
</evidence>
<dbReference type="Gene3D" id="3.30.160.190">
    <property type="entry name" value="atu1810 like domain"/>
    <property type="match status" value="1"/>
</dbReference>
<dbReference type="EMBL" id="QXTE01000005">
    <property type="protein sequence ID" value="TFK15209.1"/>
    <property type="molecule type" value="Genomic_DNA"/>
</dbReference>
<evidence type="ECO:0000313" key="1">
    <source>
        <dbReference type="EMBL" id="TFK15209.1"/>
    </source>
</evidence>
<dbReference type="Proteomes" id="UP000297703">
    <property type="component" value="Unassembled WGS sequence"/>
</dbReference>
<dbReference type="InterPro" id="IPR038532">
    <property type="entry name" value="NDUFS4-like_sf"/>
</dbReference>
<keyword evidence="2" id="KW-1185">Reference proteome</keyword>
<proteinExistence type="predicted"/>
<accession>A0A4D9EX26</accession>
<dbReference type="OrthoDB" id="3089at2759"/>
<dbReference type="STRING" id="55544.A0A4D9EX26"/>
<reference evidence="1 2" key="1">
    <citation type="submission" date="2019-04" db="EMBL/GenBank/DDBJ databases">
        <title>Draft genome of the big-headed turtle Platysternon megacephalum.</title>
        <authorList>
            <person name="Gong S."/>
        </authorList>
    </citation>
    <scope>NUCLEOTIDE SEQUENCE [LARGE SCALE GENOMIC DNA]</scope>
    <source>
        <strain evidence="1">DO16091913</strain>
        <tissue evidence="1">Muscle</tissue>
    </source>
</reference>
<organism evidence="1 2">
    <name type="scientific">Platysternon megacephalum</name>
    <name type="common">big-headed turtle</name>
    <dbReference type="NCBI Taxonomy" id="55544"/>
    <lineage>
        <taxon>Eukaryota</taxon>
        <taxon>Metazoa</taxon>
        <taxon>Chordata</taxon>
        <taxon>Craniata</taxon>
        <taxon>Vertebrata</taxon>
        <taxon>Euteleostomi</taxon>
        <taxon>Archelosauria</taxon>
        <taxon>Testudinata</taxon>
        <taxon>Testudines</taxon>
        <taxon>Cryptodira</taxon>
        <taxon>Durocryptodira</taxon>
        <taxon>Testudinoidea</taxon>
        <taxon>Platysternidae</taxon>
        <taxon>Platysternon</taxon>
    </lineage>
</organism>
<protein>
    <submittedName>
        <fullName evidence="1">NADH dehydrogenase iron-sulfur protein 4, mitochondrial</fullName>
    </submittedName>
</protein>
<dbReference type="AlphaFoldDB" id="A0A4D9EX26"/>
<comment type="caution">
    <text evidence="1">The sequence shown here is derived from an EMBL/GenBank/DDBJ whole genome shotgun (WGS) entry which is preliminary data.</text>
</comment>
<name>A0A4D9EX26_9SAUR</name>
<reference evidence="1 2" key="2">
    <citation type="submission" date="2019-04" db="EMBL/GenBank/DDBJ databases">
        <title>The genome sequence of big-headed turtle.</title>
        <authorList>
            <person name="Gong S."/>
        </authorList>
    </citation>
    <scope>NUCLEOTIDE SEQUENCE [LARGE SCALE GENOMIC DNA]</scope>
    <source>
        <strain evidence="1">DO16091913</strain>
        <tissue evidence="1">Muscle</tissue>
    </source>
</reference>
<gene>
    <name evidence="1" type="ORF">DR999_PMT00960</name>
</gene>